<name>A0ABX1W170_9SPHI</name>
<dbReference type="Pfam" id="PF02706">
    <property type="entry name" value="Wzz"/>
    <property type="match status" value="1"/>
</dbReference>
<comment type="caution">
    <text evidence="8">The sequence shown here is derived from an EMBL/GenBank/DDBJ whole genome shotgun (WGS) entry which is preliminary data.</text>
</comment>
<evidence type="ECO:0000256" key="5">
    <source>
        <dbReference type="ARBA" id="ARBA00023136"/>
    </source>
</evidence>
<feature type="domain" description="Polysaccharide chain length determinant N-terminal" evidence="7">
    <location>
        <begin position="3"/>
        <end position="92"/>
    </location>
</feature>
<accession>A0ABX1W170</accession>
<protein>
    <recommendedName>
        <fullName evidence="7">Polysaccharide chain length determinant N-terminal domain-containing protein</fullName>
    </recommendedName>
</protein>
<keyword evidence="2" id="KW-1003">Cell membrane</keyword>
<evidence type="ECO:0000256" key="4">
    <source>
        <dbReference type="ARBA" id="ARBA00022989"/>
    </source>
</evidence>
<reference evidence="8 9" key="1">
    <citation type="submission" date="2020-05" db="EMBL/GenBank/DDBJ databases">
        <authorList>
            <person name="Khan S.A."/>
            <person name="Jeon C.O."/>
            <person name="Chun B.H."/>
        </authorList>
    </citation>
    <scope>NUCLEOTIDE SEQUENCE [LARGE SCALE GENOMIC DNA]</scope>
    <source>
        <strain evidence="8 9">S1162</strain>
    </source>
</reference>
<evidence type="ECO:0000313" key="9">
    <source>
        <dbReference type="Proteomes" id="UP000566071"/>
    </source>
</evidence>
<organism evidence="8 9">
    <name type="scientific">Mucilaginibacter humi</name>
    <dbReference type="NCBI Taxonomy" id="2732510"/>
    <lineage>
        <taxon>Bacteria</taxon>
        <taxon>Pseudomonadati</taxon>
        <taxon>Bacteroidota</taxon>
        <taxon>Sphingobacteriia</taxon>
        <taxon>Sphingobacteriales</taxon>
        <taxon>Sphingobacteriaceae</taxon>
        <taxon>Mucilaginibacter</taxon>
    </lineage>
</organism>
<feature type="transmembrane region" description="Helical" evidence="6">
    <location>
        <begin position="15"/>
        <end position="32"/>
    </location>
</feature>
<comment type="subcellular location">
    <subcellularLocation>
        <location evidence="1">Cell membrane</location>
        <topology evidence="1">Multi-pass membrane protein</topology>
    </subcellularLocation>
</comment>
<evidence type="ECO:0000259" key="7">
    <source>
        <dbReference type="Pfam" id="PF02706"/>
    </source>
</evidence>
<dbReference type="InterPro" id="IPR003856">
    <property type="entry name" value="LPS_length_determ_N"/>
</dbReference>
<evidence type="ECO:0000256" key="1">
    <source>
        <dbReference type="ARBA" id="ARBA00004651"/>
    </source>
</evidence>
<keyword evidence="4 6" id="KW-1133">Transmembrane helix</keyword>
<dbReference type="Proteomes" id="UP000566071">
    <property type="component" value="Unassembled WGS sequence"/>
</dbReference>
<evidence type="ECO:0000313" key="8">
    <source>
        <dbReference type="EMBL" id="NNU33333.1"/>
    </source>
</evidence>
<evidence type="ECO:0000256" key="6">
    <source>
        <dbReference type="SAM" id="Phobius"/>
    </source>
</evidence>
<sequence length="219" mass="25275">MEFGNFLKILKKHKFTLVLVPVFAVIIAYFLVRNQPDVYSSQAKLATGIVDQTQSILSDIADLQESKINQQFSNIIEMIKSKRTLDQLSYKLIIHDLTSNKPYRKPSALFNQLNASARQHALETYTNLYNKRQALSLFNPDQNGLHKLLESMKYDDQSILKSLLVYRVQNSDYINVQFDSEGSELSAVVVNTLCNEFISYYSLLVKENQRKAVDFWVTY</sequence>
<keyword evidence="5 6" id="KW-0472">Membrane</keyword>
<evidence type="ECO:0000256" key="3">
    <source>
        <dbReference type="ARBA" id="ARBA00022692"/>
    </source>
</evidence>
<dbReference type="EMBL" id="JABFCR010000008">
    <property type="protein sequence ID" value="NNU33333.1"/>
    <property type="molecule type" value="Genomic_DNA"/>
</dbReference>
<gene>
    <name evidence="8" type="ORF">HK413_02640</name>
</gene>
<dbReference type="RefSeq" id="WP_175269031.1">
    <property type="nucleotide sequence ID" value="NZ_JABFCR010000008.1"/>
</dbReference>
<keyword evidence="3 6" id="KW-0812">Transmembrane</keyword>
<proteinExistence type="predicted"/>
<keyword evidence="9" id="KW-1185">Reference proteome</keyword>
<evidence type="ECO:0000256" key="2">
    <source>
        <dbReference type="ARBA" id="ARBA00022475"/>
    </source>
</evidence>